<proteinExistence type="predicted"/>
<protein>
    <submittedName>
        <fullName evidence="1">Uncharacterized protein</fullName>
    </submittedName>
</protein>
<dbReference type="Proteomes" id="UP000018721">
    <property type="component" value="Unassembled WGS sequence"/>
</dbReference>
<gene>
    <name evidence="1" type="ORF">F443_05921</name>
</gene>
<reference evidence="1 2" key="1">
    <citation type="submission" date="2013-11" db="EMBL/GenBank/DDBJ databases">
        <title>The Genome Sequence of Phytophthora parasitica P1569.</title>
        <authorList>
            <consortium name="The Broad Institute Genomics Platform"/>
            <person name="Russ C."/>
            <person name="Tyler B."/>
            <person name="Panabieres F."/>
            <person name="Shan W."/>
            <person name="Tripathy S."/>
            <person name="Grunwald N."/>
            <person name="Machado M."/>
            <person name="Johnson C.S."/>
            <person name="Arredondo F."/>
            <person name="Hong C."/>
            <person name="Coffey M."/>
            <person name="Young S.K."/>
            <person name="Zeng Q."/>
            <person name="Gargeya S."/>
            <person name="Fitzgerald M."/>
            <person name="Abouelleil A."/>
            <person name="Alvarado L."/>
            <person name="Chapman S.B."/>
            <person name="Gainer-Dewar J."/>
            <person name="Goldberg J."/>
            <person name="Griggs A."/>
            <person name="Gujja S."/>
            <person name="Hansen M."/>
            <person name="Howarth C."/>
            <person name="Imamovic A."/>
            <person name="Ireland A."/>
            <person name="Larimer J."/>
            <person name="McCowan C."/>
            <person name="Murphy C."/>
            <person name="Pearson M."/>
            <person name="Poon T.W."/>
            <person name="Priest M."/>
            <person name="Roberts A."/>
            <person name="Saif S."/>
            <person name="Shea T."/>
            <person name="Sykes S."/>
            <person name="Wortman J."/>
            <person name="Nusbaum C."/>
            <person name="Birren B."/>
        </authorList>
    </citation>
    <scope>NUCLEOTIDE SEQUENCE [LARGE SCALE GENOMIC DNA]</scope>
    <source>
        <strain evidence="1 2">P1569</strain>
    </source>
</reference>
<dbReference type="AlphaFoldDB" id="V9FGH9"/>
<dbReference type="HOGENOM" id="CLU_3227586_0_0_1"/>
<organism evidence="1 2">
    <name type="scientific">Phytophthora nicotianae P1569</name>
    <dbReference type="NCBI Taxonomy" id="1317065"/>
    <lineage>
        <taxon>Eukaryota</taxon>
        <taxon>Sar</taxon>
        <taxon>Stramenopiles</taxon>
        <taxon>Oomycota</taxon>
        <taxon>Peronosporomycetes</taxon>
        <taxon>Peronosporales</taxon>
        <taxon>Peronosporaceae</taxon>
        <taxon>Phytophthora</taxon>
    </lineage>
</organism>
<evidence type="ECO:0000313" key="1">
    <source>
        <dbReference type="EMBL" id="ETI50560.1"/>
    </source>
</evidence>
<sequence length="44" mass="4922">MSIAFFASIALSPALRPSGSSNHHRKTNKTFITMSITWYSNTFT</sequence>
<evidence type="ECO:0000313" key="2">
    <source>
        <dbReference type="Proteomes" id="UP000018721"/>
    </source>
</evidence>
<keyword evidence="2" id="KW-1185">Reference proteome</keyword>
<name>V9FGH9_PHYNI</name>
<feature type="non-terminal residue" evidence="1">
    <location>
        <position position="44"/>
    </location>
</feature>
<comment type="caution">
    <text evidence="1">The sequence shown here is derived from an EMBL/GenBank/DDBJ whole genome shotgun (WGS) entry which is preliminary data.</text>
</comment>
<accession>V9FGH9</accession>
<dbReference type="EMBL" id="ANIZ01001008">
    <property type="protein sequence ID" value="ETI50560.1"/>
    <property type="molecule type" value="Genomic_DNA"/>
</dbReference>